<gene>
    <name evidence="2" type="ORF">JAO74_00570</name>
</gene>
<name>A0ABS0XKI8_9SPHN</name>
<feature type="transmembrane region" description="Helical" evidence="1">
    <location>
        <begin position="12"/>
        <end position="33"/>
    </location>
</feature>
<dbReference type="Proteomes" id="UP000640426">
    <property type="component" value="Unassembled WGS sequence"/>
</dbReference>
<keyword evidence="1" id="KW-0812">Transmembrane</keyword>
<reference evidence="3" key="1">
    <citation type="submission" date="2020-12" db="EMBL/GenBank/DDBJ databases">
        <title>Hymenobacter sp.</title>
        <authorList>
            <person name="Kim M.K."/>
        </authorList>
    </citation>
    <scope>NUCLEOTIDE SEQUENCE [LARGE SCALE GENOMIC DNA]</scope>
    <source>
        <strain evidence="3">BT553</strain>
    </source>
</reference>
<sequence length="73" mass="7768">MSVPEHVAQRRWLALVGIRIVGVAGAVFGMVIAARAQEWPVKVIGILLVLSALVVIAVVPASLAHRWRSPPAP</sequence>
<keyword evidence="1" id="KW-1133">Transmembrane helix</keyword>
<dbReference type="RefSeq" id="WP_199033986.1">
    <property type="nucleotide sequence ID" value="NZ_JAELXS010000001.1"/>
</dbReference>
<feature type="transmembrane region" description="Helical" evidence="1">
    <location>
        <begin position="39"/>
        <end position="59"/>
    </location>
</feature>
<proteinExistence type="predicted"/>
<keyword evidence="3" id="KW-1185">Reference proteome</keyword>
<comment type="caution">
    <text evidence="2">The sequence shown here is derived from an EMBL/GenBank/DDBJ whole genome shotgun (WGS) entry which is preliminary data.</text>
</comment>
<evidence type="ECO:0008006" key="4">
    <source>
        <dbReference type="Google" id="ProtNLM"/>
    </source>
</evidence>
<evidence type="ECO:0000313" key="2">
    <source>
        <dbReference type="EMBL" id="MBJ6120275.1"/>
    </source>
</evidence>
<organism evidence="2 3">
    <name type="scientific">Sphingomonas mollis</name>
    <dbReference type="NCBI Taxonomy" id="2795726"/>
    <lineage>
        <taxon>Bacteria</taxon>
        <taxon>Pseudomonadati</taxon>
        <taxon>Pseudomonadota</taxon>
        <taxon>Alphaproteobacteria</taxon>
        <taxon>Sphingomonadales</taxon>
        <taxon>Sphingomonadaceae</taxon>
        <taxon>Sphingomonas</taxon>
    </lineage>
</organism>
<accession>A0ABS0XKI8</accession>
<keyword evidence="1" id="KW-0472">Membrane</keyword>
<dbReference type="EMBL" id="JAELXS010000001">
    <property type="protein sequence ID" value="MBJ6120275.1"/>
    <property type="molecule type" value="Genomic_DNA"/>
</dbReference>
<protein>
    <recommendedName>
        <fullName evidence="4">Major facilitator superfamily (MFS) profile domain-containing protein</fullName>
    </recommendedName>
</protein>
<evidence type="ECO:0000313" key="3">
    <source>
        <dbReference type="Proteomes" id="UP000640426"/>
    </source>
</evidence>
<evidence type="ECO:0000256" key="1">
    <source>
        <dbReference type="SAM" id="Phobius"/>
    </source>
</evidence>